<evidence type="ECO:0000313" key="2">
    <source>
        <dbReference type="Proteomes" id="UP000215914"/>
    </source>
</evidence>
<keyword evidence="2" id="KW-1185">Reference proteome</keyword>
<organism evidence="1 2">
    <name type="scientific">Helianthus annuus</name>
    <name type="common">Common sunflower</name>
    <dbReference type="NCBI Taxonomy" id="4232"/>
    <lineage>
        <taxon>Eukaryota</taxon>
        <taxon>Viridiplantae</taxon>
        <taxon>Streptophyta</taxon>
        <taxon>Embryophyta</taxon>
        <taxon>Tracheophyta</taxon>
        <taxon>Spermatophyta</taxon>
        <taxon>Magnoliopsida</taxon>
        <taxon>eudicotyledons</taxon>
        <taxon>Gunneridae</taxon>
        <taxon>Pentapetalae</taxon>
        <taxon>asterids</taxon>
        <taxon>campanulids</taxon>
        <taxon>Asterales</taxon>
        <taxon>Asteraceae</taxon>
        <taxon>Asteroideae</taxon>
        <taxon>Heliantheae alliance</taxon>
        <taxon>Heliantheae</taxon>
        <taxon>Helianthus</taxon>
    </lineage>
</organism>
<dbReference type="InParanoid" id="A0A251T0N4"/>
<dbReference type="EMBL" id="CM007901">
    <property type="protein sequence ID" value="OTG04066.1"/>
    <property type="molecule type" value="Genomic_DNA"/>
</dbReference>
<dbReference type="AlphaFoldDB" id="A0A251T0N4"/>
<reference evidence="2" key="1">
    <citation type="journal article" date="2017" name="Nature">
        <title>The sunflower genome provides insights into oil metabolism, flowering and Asterid evolution.</title>
        <authorList>
            <person name="Badouin H."/>
            <person name="Gouzy J."/>
            <person name="Grassa C.J."/>
            <person name="Murat F."/>
            <person name="Staton S.E."/>
            <person name="Cottret L."/>
            <person name="Lelandais-Briere C."/>
            <person name="Owens G.L."/>
            <person name="Carrere S."/>
            <person name="Mayjonade B."/>
            <person name="Legrand L."/>
            <person name="Gill N."/>
            <person name="Kane N.C."/>
            <person name="Bowers J.E."/>
            <person name="Hubner S."/>
            <person name="Bellec A."/>
            <person name="Berard A."/>
            <person name="Berges H."/>
            <person name="Blanchet N."/>
            <person name="Boniface M.C."/>
            <person name="Brunel D."/>
            <person name="Catrice O."/>
            <person name="Chaidir N."/>
            <person name="Claudel C."/>
            <person name="Donnadieu C."/>
            <person name="Faraut T."/>
            <person name="Fievet G."/>
            <person name="Helmstetter N."/>
            <person name="King M."/>
            <person name="Knapp S.J."/>
            <person name="Lai Z."/>
            <person name="Le Paslier M.C."/>
            <person name="Lippi Y."/>
            <person name="Lorenzon L."/>
            <person name="Mandel J.R."/>
            <person name="Marage G."/>
            <person name="Marchand G."/>
            <person name="Marquand E."/>
            <person name="Bret-Mestries E."/>
            <person name="Morien E."/>
            <person name="Nambeesan S."/>
            <person name="Nguyen T."/>
            <person name="Pegot-Espagnet P."/>
            <person name="Pouilly N."/>
            <person name="Raftis F."/>
            <person name="Sallet E."/>
            <person name="Schiex T."/>
            <person name="Thomas J."/>
            <person name="Vandecasteele C."/>
            <person name="Vares D."/>
            <person name="Vear F."/>
            <person name="Vautrin S."/>
            <person name="Crespi M."/>
            <person name="Mangin B."/>
            <person name="Burke J.M."/>
            <person name="Salse J."/>
            <person name="Munos S."/>
            <person name="Vincourt P."/>
            <person name="Rieseberg L.H."/>
            <person name="Langlade N.B."/>
        </authorList>
    </citation>
    <scope>NUCLEOTIDE SEQUENCE [LARGE SCALE GENOMIC DNA]</scope>
    <source>
        <strain evidence="2">cv. SF193</strain>
    </source>
</reference>
<sequence>MSSLICCMGKWCLIKRRNHILRSTSGIHPRIEYNNKIASLYELRSCKCMFYET</sequence>
<protein>
    <submittedName>
        <fullName evidence="1">Uncharacterized protein</fullName>
    </submittedName>
</protein>
<name>A0A251T0N4_HELAN</name>
<evidence type="ECO:0000313" key="1">
    <source>
        <dbReference type="EMBL" id="OTG04066.1"/>
    </source>
</evidence>
<proteinExistence type="predicted"/>
<gene>
    <name evidence="1" type="ORF">HannXRQ_Chr12g0358241</name>
</gene>
<accession>A0A251T0N4</accession>
<dbReference type="Proteomes" id="UP000215914">
    <property type="component" value="Chromosome 12"/>
</dbReference>